<evidence type="ECO:0000256" key="1">
    <source>
        <dbReference type="SAM" id="Phobius"/>
    </source>
</evidence>
<gene>
    <name evidence="2" type="ORF">NDU88_006660</name>
</gene>
<dbReference type="PANTHER" id="PTHR17573:SF0">
    <property type="entry name" value="UROPLAKIN-2"/>
    <property type="match status" value="1"/>
</dbReference>
<name>A0AAV7ULM8_PLEWA</name>
<evidence type="ECO:0000313" key="2">
    <source>
        <dbReference type="EMBL" id="KAJ1189918.1"/>
    </source>
</evidence>
<reference evidence="2" key="1">
    <citation type="journal article" date="2022" name="bioRxiv">
        <title>Sequencing and chromosome-scale assembly of the giantPleurodeles waltlgenome.</title>
        <authorList>
            <person name="Brown T."/>
            <person name="Elewa A."/>
            <person name="Iarovenko S."/>
            <person name="Subramanian E."/>
            <person name="Araus A.J."/>
            <person name="Petzold A."/>
            <person name="Susuki M."/>
            <person name="Suzuki K.-i.T."/>
            <person name="Hayashi T."/>
            <person name="Toyoda A."/>
            <person name="Oliveira C."/>
            <person name="Osipova E."/>
            <person name="Leigh N.D."/>
            <person name="Simon A."/>
            <person name="Yun M.H."/>
        </authorList>
    </citation>
    <scope>NUCLEOTIDE SEQUENCE</scope>
    <source>
        <strain evidence="2">20211129_DDA</strain>
        <tissue evidence="2">Liver</tissue>
    </source>
</reference>
<proteinExistence type="predicted"/>
<evidence type="ECO:0000313" key="3">
    <source>
        <dbReference type="Proteomes" id="UP001066276"/>
    </source>
</evidence>
<keyword evidence="1" id="KW-0812">Transmembrane</keyword>
<dbReference type="PANTHER" id="PTHR17573">
    <property type="entry name" value="UROPLAKIN II"/>
    <property type="match status" value="1"/>
</dbReference>
<protein>
    <recommendedName>
        <fullName evidence="4">Uroplakin-2</fullName>
    </recommendedName>
</protein>
<feature type="transmembrane region" description="Helical" evidence="1">
    <location>
        <begin position="208"/>
        <end position="231"/>
    </location>
</feature>
<dbReference type="Proteomes" id="UP001066276">
    <property type="component" value="Chromosome 3_1"/>
</dbReference>
<feature type="transmembrane region" description="Helical" evidence="1">
    <location>
        <begin position="47"/>
        <end position="69"/>
    </location>
</feature>
<dbReference type="AlphaFoldDB" id="A0AAV7ULM8"/>
<organism evidence="2 3">
    <name type="scientific">Pleurodeles waltl</name>
    <name type="common">Iberian ribbed newt</name>
    <dbReference type="NCBI Taxonomy" id="8319"/>
    <lineage>
        <taxon>Eukaryota</taxon>
        <taxon>Metazoa</taxon>
        <taxon>Chordata</taxon>
        <taxon>Craniata</taxon>
        <taxon>Vertebrata</taxon>
        <taxon>Euteleostomi</taxon>
        <taxon>Amphibia</taxon>
        <taxon>Batrachia</taxon>
        <taxon>Caudata</taxon>
        <taxon>Salamandroidea</taxon>
        <taxon>Salamandridae</taxon>
        <taxon>Pleurodelinae</taxon>
        <taxon>Pleurodeles</taxon>
    </lineage>
</organism>
<evidence type="ECO:0008006" key="4">
    <source>
        <dbReference type="Google" id="ProtNLM"/>
    </source>
</evidence>
<keyword evidence="1" id="KW-0472">Membrane</keyword>
<dbReference type="InterPro" id="IPR009952">
    <property type="entry name" value="Uroplakin-2"/>
</dbReference>
<accession>A0AAV7ULM8</accession>
<sequence length="237" mass="25376">MTTTGKAGTLSTWGQGPTVSLLKMSKEKAKRTTSKPTLLFLKENSRIPAALASMSLTTTLSALLLLAVASNVQAAATFQTNITETGLYTKEFGTFAIVNFPPCQYSGQTAVLKINSSLTRKEFTIYTTVPQCRTRRDAGAVILSDSTTGNIVTRNIGVRVENLKSNNTYRASYSIPESGATSPYITFMTRNVQNFTDIPDTMRRSGGMVVITVLLSIAMAILILGLVGSLVTGGSKI</sequence>
<dbReference type="Pfam" id="PF07353">
    <property type="entry name" value="Uroplakin_II"/>
    <property type="match status" value="1"/>
</dbReference>
<keyword evidence="1" id="KW-1133">Transmembrane helix</keyword>
<comment type="caution">
    <text evidence="2">The sequence shown here is derived from an EMBL/GenBank/DDBJ whole genome shotgun (WGS) entry which is preliminary data.</text>
</comment>
<dbReference type="EMBL" id="JANPWB010000005">
    <property type="protein sequence ID" value="KAJ1189918.1"/>
    <property type="molecule type" value="Genomic_DNA"/>
</dbReference>
<keyword evidence="3" id="KW-1185">Reference proteome</keyword>